<accession>A0A180GSF2</accession>
<reference evidence="2" key="2">
    <citation type="submission" date="2016-05" db="EMBL/GenBank/DDBJ databases">
        <title>Comparative analysis highlights variable genome content of wheat rusts and divergence of the mating loci.</title>
        <authorList>
            <person name="Cuomo C.A."/>
            <person name="Bakkeren G."/>
            <person name="Szabo L."/>
            <person name="Khalil H."/>
            <person name="Joly D."/>
            <person name="Goldberg J."/>
            <person name="Young S."/>
            <person name="Zeng Q."/>
            <person name="Fellers J."/>
        </authorList>
    </citation>
    <scope>NUCLEOTIDE SEQUENCE [LARGE SCALE GENOMIC DNA]</scope>
    <source>
        <strain evidence="2">1-1 BBBD Race 1</strain>
    </source>
</reference>
<proteinExistence type="predicted"/>
<dbReference type="VEuPathDB" id="FungiDB:PTTG_30129"/>
<evidence type="ECO:0000313" key="4">
    <source>
        <dbReference type="Proteomes" id="UP000005240"/>
    </source>
</evidence>
<evidence type="ECO:0000313" key="2">
    <source>
        <dbReference type="EMBL" id="OAV95232.1"/>
    </source>
</evidence>
<dbReference type="AlphaFoldDB" id="A0A180GSF2"/>
<dbReference type="EnsemblFungi" id="PTTG_30129-t43_1">
    <property type="protein sequence ID" value="PTTG_30129-t43_1-p1"/>
    <property type="gene ID" value="PTTG_30129"/>
</dbReference>
<gene>
    <name evidence="2" type="ORF">PTTG_26747</name>
    <name evidence="1" type="ORF">PTTG_30129</name>
</gene>
<keyword evidence="4" id="KW-1185">Reference proteome</keyword>
<evidence type="ECO:0000313" key="1">
    <source>
        <dbReference type="EMBL" id="OAV86022.1"/>
    </source>
</evidence>
<sequence>MRPASSPVRTSRSPSSCSPFTLRFQPFTAVATNLLFPAAKSDGDVDARAGHRWH</sequence>
<reference evidence="3" key="4">
    <citation type="submission" date="2025-05" db="UniProtKB">
        <authorList>
            <consortium name="EnsemblFungi"/>
        </authorList>
    </citation>
    <scope>IDENTIFICATION</scope>
    <source>
        <strain evidence="3">isolate 1-1 / race 1 (BBBD)</strain>
    </source>
</reference>
<organism evidence="2">
    <name type="scientific">Puccinia triticina (isolate 1-1 / race 1 (BBBD))</name>
    <name type="common">Brown leaf rust fungus</name>
    <dbReference type="NCBI Taxonomy" id="630390"/>
    <lineage>
        <taxon>Eukaryota</taxon>
        <taxon>Fungi</taxon>
        <taxon>Dikarya</taxon>
        <taxon>Basidiomycota</taxon>
        <taxon>Pucciniomycotina</taxon>
        <taxon>Pucciniomycetes</taxon>
        <taxon>Pucciniales</taxon>
        <taxon>Pucciniaceae</taxon>
        <taxon>Puccinia</taxon>
    </lineage>
</organism>
<reference evidence="2" key="1">
    <citation type="submission" date="2009-11" db="EMBL/GenBank/DDBJ databases">
        <authorList>
            <consortium name="The Broad Institute Genome Sequencing Platform"/>
            <person name="Ward D."/>
            <person name="Feldgarden M."/>
            <person name="Earl A."/>
            <person name="Young S.K."/>
            <person name="Zeng Q."/>
            <person name="Koehrsen M."/>
            <person name="Alvarado L."/>
            <person name="Berlin A."/>
            <person name="Bochicchio J."/>
            <person name="Borenstein D."/>
            <person name="Chapman S.B."/>
            <person name="Chen Z."/>
            <person name="Engels R."/>
            <person name="Freedman E."/>
            <person name="Gellesch M."/>
            <person name="Goldberg J."/>
            <person name="Griggs A."/>
            <person name="Gujja S."/>
            <person name="Heilman E."/>
            <person name="Heiman D."/>
            <person name="Hepburn T."/>
            <person name="Howarth C."/>
            <person name="Jen D."/>
            <person name="Larson L."/>
            <person name="Lewis B."/>
            <person name="Mehta T."/>
            <person name="Park D."/>
            <person name="Pearson M."/>
            <person name="Roberts A."/>
            <person name="Saif S."/>
            <person name="Shea T."/>
            <person name="Shenoy N."/>
            <person name="Sisk P."/>
            <person name="Stolte C."/>
            <person name="Sykes S."/>
            <person name="Thomson T."/>
            <person name="Walk T."/>
            <person name="White J."/>
            <person name="Yandava C."/>
            <person name="Izard J."/>
            <person name="Baranova O.V."/>
            <person name="Blanton J.M."/>
            <person name="Tanner A.C."/>
            <person name="Dewhirst F.E."/>
            <person name="Haas B."/>
            <person name="Nusbaum C."/>
            <person name="Birren B."/>
        </authorList>
    </citation>
    <scope>NUCLEOTIDE SEQUENCE [LARGE SCALE GENOMIC DNA]</scope>
    <source>
        <strain evidence="2">1-1 BBBD Race 1</strain>
    </source>
</reference>
<evidence type="ECO:0000313" key="3">
    <source>
        <dbReference type="EnsemblFungi" id="PTTG_26747-t43_1-p1"/>
    </source>
</evidence>
<dbReference type="EnsemblFungi" id="PTTG_26747-t43_1">
    <property type="protein sequence ID" value="PTTG_26747-t43_1-p1"/>
    <property type="gene ID" value="PTTG_26747"/>
</dbReference>
<dbReference type="VEuPathDB" id="FungiDB:PTTG_26747"/>
<dbReference type="Proteomes" id="UP000005240">
    <property type="component" value="Unassembled WGS sequence"/>
</dbReference>
<dbReference type="EMBL" id="ADAS02001913">
    <property type="protein sequence ID" value="OAV86022.1"/>
    <property type="molecule type" value="Genomic_DNA"/>
</dbReference>
<reference evidence="3 4" key="3">
    <citation type="journal article" date="2017" name="G3 (Bethesda)">
        <title>Comparative analysis highlights variable genome content of wheat rusts and divergence of the mating loci.</title>
        <authorList>
            <person name="Cuomo C.A."/>
            <person name="Bakkeren G."/>
            <person name="Khalil H.B."/>
            <person name="Panwar V."/>
            <person name="Joly D."/>
            <person name="Linning R."/>
            <person name="Sakthikumar S."/>
            <person name="Song X."/>
            <person name="Adiconis X."/>
            <person name="Fan L."/>
            <person name="Goldberg J.M."/>
            <person name="Levin J.Z."/>
            <person name="Young S."/>
            <person name="Zeng Q."/>
            <person name="Anikster Y."/>
            <person name="Bruce M."/>
            <person name="Wang M."/>
            <person name="Yin C."/>
            <person name="McCallum B."/>
            <person name="Szabo L.J."/>
            <person name="Hulbert S."/>
            <person name="Chen X."/>
            <person name="Fellers J.P."/>
        </authorList>
    </citation>
    <scope>NUCLEOTIDE SEQUENCE</scope>
    <source>
        <strain evidence="3">isolate 1-1 / race 1 (BBBD)</strain>
        <strain evidence="4">Isolate 1-1 / race 1 (BBBD)</strain>
    </source>
</reference>
<protein>
    <submittedName>
        <fullName evidence="2 3">Uncharacterized protein</fullName>
    </submittedName>
</protein>
<dbReference type="EMBL" id="ADAS02000031">
    <property type="protein sequence ID" value="OAV95232.1"/>
    <property type="molecule type" value="Genomic_DNA"/>
</dbReference>
<name>A0A180GSF2_PUCT1</name>